<feature type="region of interest" description="Disordered" evidence="1">
    <location>
        <begin position="310"/>
        <end position="370"/>
    </location>
</feature>
<evidence type="ECO:0000256" key="1">
    <source>
        <dbReference type="SAM" id="MobiDB-lite"/>
    </source>
</evidence>
<feature type="compositionally biased region" description="Polar residues" evidence="1">
    <location>
        <begin position="343"/>
        <end position="370"/>
    </location>
</feature>
<keyword evidence="3" id="KW-1185">Reference proteome</keyword>
<organism evidence="2 3">
    <name type="scientific">Meganyctiphanes norvegica</name>
    <name type="common">Northern krill</name>
    <name type="synonym">Thysanopoda norvegica</name>
    <dbReference type="NCBI Taxonomy" id="48144"/>
    <lineage>
        <taxon>Eukaryota</taxon>
        <taxon>Metazoa</taxon>
        <taxon>Ecdysozoa</taxon>
        <taxon>Arthropoda</taxon>
        <taxon>Crustacea</taxon>
        <taxon>Multicrustacea</taxon>
        <taxon>Malacostraca</taxon>
        <taxon>Eumalacostraca</taxon>
        <taxon>Eucarida</taxon>
        <taxon>Euphausiacea</taxon>
        <taxon>Euphausiidae</taxon>
        <taxon>Meganyctiphanes</taxon>
    </lineage>
</organism>
<evidence type="ECO:0000313" key="3">
    <source>
        <dbReference type="Proteomes" id="UP001497623"/>
    </source>
</evidence>
<name>A0AAV2RSQ7_MEGNR</name>
<sequence>GGGYGAGPGLSIGGVSVGGGISSSYGAPAISDSYGAPSGGGGFIGGGGGGGISDGYGAPAEISTGYGAPSGRGIGGSGGGGNPYAAPVVPVVPVSTDYGLPSGGGGGGFGSGGAIGGSYVPPIAPVSQDYGLPSGGGGGGGSIIGVADGGSFSGSSASSYADLTVGYNRRKRRSHHQNAAALRPTLPQTPEGVELNDKYLFSLIKEADSSKCAQRLVCELAGRNGNGLNREERIILQVIKGKPDASATKSEAFAVYQVALQAGYAGRPCATLYSTCPYSSTLMMTVIRTMGQQILATGSTHLDPQQVQELQEDLVRSHQQEEAQQEQEHEDTELTHTPEEDTPTTQESATEVENATQIDLPEQQTLPAAP</sequence>
<dbReference type="Proteomes" id="UP001497623">
    <property type="component" value="Unassembled WGS sequence"/>
</dbReference>
<dbReference type="EMBL" id="CAXKWB010032825">
    <property type="protein sequence ID" value="CAL4141972.1"/>
    <property type="molecule type" value="Genomic_DNA"/>
</dbReference>
<accession>A0AAV2RSQ7</accession>
<gene>
    <name evidence="2" type="ORF">MNOR_LOCUS28959</name>
</gene>
<protein>
    <submittedName>
        <fullName evidence="2">Uncharacterized protein</fullName>
    </submittedName>
</protein>
<feature type="non-terminal residue" evidence="2">
    <location>
        <position position="1"/>
    </location>
</feature>
<evidence type="ECO:0000313" key="2">
    <source>
        <dbReference type="EMBL" id="CAL4141972.1"/>
    </source>
</evidence>
<dbReference type="AlphaFoldDB" id="A0AAV2RSQ7"/>
<proteinExistence type="predicted"/>
<comment type="caution">
    <text evidence="2">The sequence shown here is derived from an EMBL/GenBank/DDBJ whole genome shotgun (WGS) entry which is preliminary data.</text>
</comment>
<reference evidence="2 3" key="1">
    <citation type="submission" date="2024-05" db="EMBL/GenBank/DDBJ databases">
        <authorList>
            <person name="Wallberg A."/>
        </authorList>
    </citation>
    <scope>NUCLEOTIDE SEQUENCE [LARGE SCALE GENOMIC DNA]</scope>
</reference>